<evidence type="ECO:0008006" key="3">
    <source>
        <dbReference type="Google" id="ProtNLM"/>
    </source>
</evidence>
<proteinExistence type="predicted"/>
<organism evidence="1 2">
    <name type="scientific">Actinokineospora xionganensis</name>
    <dbReference type="NCBI Taxonomy" id="2684470"/>
    <lineage>
        <taxon>Bacteria</taxon>
        <taxon>Bacillati</taxon>
        <taxon>Actinomycetota</taxon>
        <taxon>Actinomycetes</taxon>
        <taxon>Pseudonocardiales</taxon>
        <taxon>Pseudonocardiaceae</taxon>
        <taxon>Actinokineospora</taxon>
    </lineage>
</organism>
<name>A0ABR7LG11_9PSEU</name>
<dbReference type="EMBL" id="JABVED010000035">
    <property type="protein sequence ID" value="MBC6451577.1"/>
    <property type="molecule type" value="Genomic_DNA"/>
</dbReference>
<evidence type="ECO:0000313" key="1">
    <source>
        <dbReference type="EMBL" id="MBC6451577.1"/>
    </source>
</evidence>
<sequence>MGNPDQPRNADGTWKKGKLTAGVLAVGTVGAMAMSGGGAAASGGGAGAGGVAAESVGLSGNFAARVRKGKKSARKGKPDDAWRDLNVRKLKDPAKKALNCAVNSYGQVREFLLRNPCKELDRQLFTLEDTAGNTFVVSVSWVRMRDRGDVGDLKRLIDTDGTGSIAPLGFSVLKSQGVRFTGEPFRSDPKGNLLVVAEAAVASGKPDPALMEAAVEIAVELPG</sequence>
<comment type="caution">
    <text evidence="1">The sequence shown here is derived from an EMBL/GenBank/DDBJ whole genome shotgun (WGS) entry which is preliminary data.</text>
</comment>
<gene>
    <name evidence="1" type="ORF">GPZ80_30980</name>
</gene>
<accession>A0ABR7LG11</accession>
<dbReference type="RefSeq" id="WP_187224651.1">
    <property type="nucleotide sequence ID" value="NZ_JABVED010000035.1"/>
</dbReference>
<dbReference type="Proteomes" id="UP000734823">
    <property type="component" value="Unassembled WGS sequence"/>
</dbReference>
<reference evidence="1 2" key="1">
    <citation type="submission" date="2020-06" db="EMBL/GenBank/DDBJ databases">
        <title>Actinokineospora xiongansis sp. nov., isolated from soil of Baiyangdian.</title>
        <authorList>
            <person name="Zhang X."/>
        </authorList>
    </citation>
    <scope>NUCLEOTIDE SEQUENCE [LARGE SCALE GENOMIC DNA]</scope>
    <source>
        <strain evidence="1 2">HBU206404</strain>
    </source>
</reference>
<keyword evidence="2" id="KW-1185">Reference proteome</keyword>
<evidence type="ECO:0000313" key="2">
    <source>
        <dbReference type="Proteomes" id="UP000734823"/>
    </source>
</evidence>
<protein>
    <recommendedName>
        <fullName evidence="3">Secreted protein</fullName>
    </recommendedName>
</protein>